<dbReference type="AlphaFoldDB" id="A0ABD6APH5"/>
<evidence type="ECO:0000256" key="4">
    <source>
        <dbReference type="SAM" id="MobiDB-lite"/>
    </source>
</evidence>
<accession>A0ABD6APH5</accession>
<gene>
    <name evidence="6" type="ORF">ACFSBT_00460</name>
</gene>
<proteinExistence type="predicted"/>
<dbReference type="InterPro" id="IPR017911">
    <property type="entry name" value="MacB-like_ATP-bd"/>
</dbReference>
<dbReference type="GO" id="GO:0098796">
    <property type="term" value="C:membrane protein complex"/>
    <property type="evidence" value="ECO:0007669"/>
    <property type="project" value="UniProtKB-ARBA"/>
</dbReference>
<keyword evidence="3 6" id="KW-0067">ATP-binding</keyword>
<dbReference type="PROSITE" id="PS00211">
    <property type="entry name" value="ABC_TRANSPORTER_1"/>
    <property type="match status" value="1"/>
</dbReference>
<evidence type="ECO:0000313" key="6">
    <source>
        <dbReference type="EMBL" id="MFD1511746.1"/>
    </source>
</evidence>
<feature type="region of interest" description="Disordered" evidence="4">
    <location>
        <begin position="251"/>
        <end position="298"/>
    </location>
</feature>
<dbReference type="PROSITE" id="PS50893">
    <property type="entry name" value="ABC_TRANSPORTER_2"/>
    <property type="match status" value="1"/>
</dbReference>
<feature type="region of interest" description="Disordered" evidence="4">
    <location>
        <begin position="1"/>
        <end position="28"/>
    </location>
</feature>
<dbReference type="Gene3D" id="3.40.50.300">
    <property type="entry name" value="P-loop containing nucleotide triphosphate hydrolases"/>
    <property type="match status" value="1"/>
</dbReference>
<protein>
    <submittedName>
        <fullName evidence="6">ABC transporter ATP-binding protein</fullName>
    </submittedName>
</protein>
<dbReference type="Proteomes" id="UP001597187">
    <property type="component" value="Unassembled WGS sequence"/>
</dbReference>
<feature type="compositionally biased region" description="Basic and acidic residues" evidence="4">
    <location>
        <begin position="276"/>
        <end position="298"/>
    </location>
</feature>
<dbReference type="InterPro" id="IPR015854">
    <property type="entry name" value="ABC_transpr_LolD-like"/>
</dbReference>
<keyword evidence="1" id="KW-0813">Transport</keyword>
<dbReference type="RefSeq" id="WP_369694182.1">
    <property type="nucleotide sequence ID" value="NZ_JALXFV010000001.1"/>
</dbReference>
<dbReference type="Pfam" id="PF00005">
    <property type="entry name" value="ABC_tran"/>
    <property type="match status" value="1"/>
</dbReference>
<name>A0ABD6APH5_9EURY</name>
<evidence type="ECO:0000259" key="5">
    <source>
        <dbReference type="PROSITE" id="PS50893"/>
    </source>
</evidence>
<comment type="caution">
    <text evidence="6">The sequence shown here is derived from an EMBL/GenBank/DDBJ whole genome shotgun (WGS) entry which is preliminary data.</text>
</comment>
<keyword evidence="2" id="KW-0547">Nucleotide-binding</keyword>
<organism evidence="6 7">
    <name type="scientific">Halomarina rubra</name>
    <dbReference type="NCBI Taxonomy" id="2071873"/>
    <lineage>
        <taxon>Archaea</taxon>
        <taxon>Methanobacteriati</taxon>
        <taxon>Methanobacteriota</taxon>
        <taxon>Stenosarchaea group</taxon>
        <taxon>Halobacteria</taxon>
        <taxon>Halobacteriales</taxon>
        <taxon>Natronomonadaceae</taxon>
        <taxon>Halomarina</taxon>
    </lineage>
</organism>
<dbReference type="SMART" id="SM00382">
    <property type="entry name" value="AAA"/>
    <property type="match status" value="1"/>
</dbReference>
<dbReference type="GO" id="GO:0005524">
    <property type="term" value="F:ATP binding"/>
    <property type="evidence" value="ECO:0007669"/>
    <property type="project" value="UniProtKB-KW"/>
</dbReference>
<dbReference type="SUPFAM" id="SSF52540">
    <property type="entry name" value="P-loop containing nucleoside triphosphate hydrolases"/>
    <property type="match status" value="1"/>
</dbReference>
<dbReference type="InterPro" id="IPR003439">
    <property type="entry name" value="ABC_transporter-like_ATP-bd"/>
</dbReference>
<reference evidence="6 7" key="1">
    <citation type="journal article" date="2019" name="Int. J. Syst. Evol. Microbiol.">
        <title>The Global Catalogue of Microorganisms (GCM) 10K type strain sequencing project: providing services to taxonomists for standard genome sequencing and annotation.</title>
        <authorList>
            <consortium name="The Broad Institute Genomics Platform"/>
            <consortium name="The Broad Institute Genome Sequencing Center for Infectious Disease"/>
            <person name="Wu L."/>
            <person name="Ma J."/>
        </authorList>
    </citation>
    <scope>NUCLEOTIDE SEQUENCE [LARGE SCALE GENOMIC DNA]</scope>
    <source>
        <strain evidence="6 7">CGMCC 1.12563</strain>
    </source>
</reference>
<dbReference type="FunFam" id="3.40.50.300:FF:000032">
    <property type="entry name" value="Export ABC transporter ATP-binding protein"/>
    <property type="match status" value="1"/>
</dbReference>
<sequence>MSDRRREDGPEPSAYRATTDAASDEGDGATAVVELRGVTKEYRSASETVVALDDVDFAVRPGEFVAVVGPSGSGKSTMLNVLGLLDVPTHGEQYLQGRDVTDLTDADQTDARKRAIGFVFQDFHLIPTLTATENVELPTLFDGGVAGSDEDATARARDLLSRVGLGDRLDHDPTQLSGGQKQRVAIARALVNRPALVLADEPTGNLDRETGTTILEEFRRICDDGVSVVAVTHDDLVTRFADRTVELVDGVVREREASEPSGLATSADGGEDETDAGDHEDSHDGTTDDGTDDHGDRP</sequence>
<dbReference type="PANTHER" id="PTHR24220">
    <property type="entry name" value="IMPORT ATP-BINDING PROTEIN"/>
    <property type="match status" value="1"/>
</dbReference>
<dbReference type="CDD" id="cd03255">
    <property type="entry name" value="ABC_MJ0796_LolCDE_FtsE"/>
    <property type="match status" value="1"/>
</dbReference>
<evidence type="ECO:0000256" key="3">
    <source>
        <dbReference type="ARBA" id="ARBA00022840"/>
    </source>
</evidence>
<dbReference type="InterPro" id="IPR017871">
    <property type="entry name" value="ABC_transporter-like_CS"/>
</dbReference>
<dbReference type="GO" id="GO:0022857">
    <property type="term" value="F:transmembrane transporter activity"/>
    <property type="evidence" value="ECO:0007669"/>
    <property type="project" value="UniProtKB-ARBA"/>
</dbReference>
<dbReference type="EMBL" id="JBHUDC010000001">
    <property type="protein sequence ID" value="MFD1511746.1"/>
    <property type="molecule type" value="Genomic_DNA"/>
</dbReference>
<dbReference type="InterPro" id="IPR027417">
    <property type="entry name" value="P-loop_NTPase"/>
</dbReference>
<feature type="domain" description="ABC transporter" evidence="5">
    <location>
        <begin position="33"/>
        <end position="274"/>
    </location>
</feature>
<evidence type="ECO:0000256" key="1">
    <source>
        <dbReference type="ARBA" id="ARBA00022448"/>
    </source>
</evidence>
<dbReference type="PANTHER" id="PTHR24220:SF86">
    <property type="entry name" value="ABC TRANSPORTER ABCH.1"/>
    <property type="match status" value="1"/>
</dbReference>
<dbReference type="InterPro" id="IPR003593">
    <property type="entry name" value="AAA+_ATPase"/>
</dbReference>
<evidence type="ECO:0000313" key="7">
    <source>
        <dbReference type="Proteomes" id="UP001597187"/>
    </source>
</evidence>
<evidence type="ECO:0000256" key="2">
    <source>
        <dbReference type="ARBA" id="ARBA00022741"/>
    </source>
</evidence>
<keyword evidence="7" id="KW-1185">Reference proteome</keyword>